<sequence>MRRSNQIPTNIAIISNVTIGSHIKAAAIQEKMIGILQR</sequence>
<dbReference type="AlphaFoldDB" id="A0A336NNE6"/>
<reference evidence="1 2" key="1">
    <citation type="submission" date="2018-06" db="EMBL/GenBank/DDBJ databases">
        <authorList>
            <consortium name="Pathogen Informatics"/>
            <person name="Doyle S."/>
        </authorList>
    </citation>
    <scope>NUCLEOTIDE SEQUENCE [LARGE SCALE GENOMIC DNA]</scope>
    <source>
        <strain evidence="1 2">NCTC12860</strain>
    </source>
</reference>
<proteinExistence type="predicted"/>
<dbReference type="Proteomes" id="UP000253846">
    <property type="component" value="Unassembled WGS sequence"/>
</dbReference>
<evidence type="ECO:0000313" key="1">
    <source>
        <dbReference type="EMBL" id="SSZ40439.1"/>
    </source>
</evidence>
<protein>
    <submittedName>
        <fullName evidence="1">Uncharacterized protein</fullName>
    </submittedName>
</protein>
<organism evidence="1 2">
    <name type="scientific">Bartonella grahamii</name>
    <dbReference type="NCBI Taxonomy" id="33045"/>
    <lineage>
        <taxon>Bacteria</taxon>
        <taxon>Pseudomonadati</taxon>
        <taxon>Pseudomonadota</taxon>
        <taxon>Alphaproteobacteria</taxon>
        <taxon>Hyphomicrobiales</taxon>
        <taxon>Bartonellaceae</taxon>
        <taxon>Bartonella</taxon>
    </lineage>
</organism>
<evidence type="ECO:0000313" key="2">
    <source>
        <dbReference type="Proteomes" id="UP000253846"/>
    </source>
</evidence>
<accession>A0A336NNE6</accession>
<gene>
    <name evidence="1" type="ORF">NCTC12860_01588</name>
</gene>
<dbReference type="EMBL" id="UFTD01000002">
    <property type="protein sequence ID" value="SSZ40439.1"/>
    <property type="molecule type" value="Genomic_DNA"/>
</dbReference>
<name>A0A336NNE6_BARGR</name>